<evidence type="ECO:0000256" key="14">
    <source>
        <dbReference type="ARBA" id="ARBA00043691"/>
    </source>
</evidence>
<feature type="disulfide bond" evidence="16">
    <location>
        <begin position="277"/>
        <end position="290"/>
    </location>
</feature>
<evidence type="ECO:0000313" key="18">
    <source>
        <dbReference type="EMBL" id="MAA15642.1"/>
    </source>
</evidence>
<evidence type="ECO:0000256" key="15">
    <source>
        <dbReference type="ARBA" id="ARBA00043832"/>
    </source>
</evidence>
<evidence type="ECO:0000256" key="2">
    <source>
        <dbReference type="ARBA" id="ARBA00008422"/>
    </source>
</evidence>
<keyword evidence="8" id="KW-0378">Hydrolase</keyword>
<accession>A0A224YP67</accession>
<dbReference type="GO" id="GO:0034417">
    <property type="term" value="F:bisphosphoglycerate 3-phosphatase activity"/>
    <property type="evidence" value="ECO:0007669"/>
    <property type="project" value="UniProtKB-EC"/>
</dbReference>
<evidence type="ECO:0000256" key="7">
    <source>
        <dbReference type="ARBA" id="ARBA00022729"/>
    </source>
</evidence>
<dbReference type="SUPFAM" id="SSF53254">
    <property type="entry name" value="Phosphoglycerate mutase-like"/>
    <property type="match status" value="1"/>
</dbReference>
<keyword evidence="6" id="KW-1003">Cell membrane</keyword>
<evidence type="ECO:0000256" key="5">
    <source>
        <dbReference type="ARBA" id="ARBA00018097"/>
    </source>
</evidence>
<evidence type="ECO:0000256" key="16">
    <source>
        <dbReference type="PIRSR" id="PIRSR000894-2"/>
    </source>
</evidence>
<keyword evidence="16" id="KW-1015">Disulfide bond</keyword>
<evidence type="ECO:0000256" key="13">
    <source>
        <dbReference type="ARBA" id="ARBA00043671"/>
    </source>
</evidence>
<dbReference type="InterPro" id="IPR016274">
    <property type="entry name" value="Histidine_acid_Pase_euk"/>
</dbReference>
<dbReference type="InterPro" id="IPR000560">
    <property type="entry name" value="His_Pase_clade-2"/>
</dbReference>
<dbReference type="PANTHER" id="PTHR20963">
    <property type="entry name" value="MULTIPLE INOSITOL POLYPHOSPHATE PHOSPHATASE-RELATED"/>
    <property type="match status" value="1"/>
</dbReference>
<dbReference type="EMBL" id="GFPF01004496">
    <property type="protein sequence ID" value="MAA15642.1"/>
    <property type="molecule type" value="Transcribed_RNA"/>
</dbReference>
<evidence type="ECO:0000256" key="1">
    <source>
        <dbReference type="ARBA" id="ARBA00004236"/>
    </source>
</evidence>
<protein>
    <recommendedName>
        <fullName evidence="5">Multiple inositol polyphosphate phosphatase 1</fullName>
        <ecNumber evidence="4">3.1.3.62</ecNumber>
        <ecNumber evidence="3">3.1.3.80</ecNumber>
    </recommendedName>
    <alternativeName>
        <fullName evidence="11">2,3-bisphosphoglycerate 3-phosphatase</fullName>
    </alternativeName>
</protein>
<dbReference type="AlphaFoldDB" id="A0A224YP67"/>
<evidence type="ECO:0000256" key="6">
    <source>
        <dbReference type="ARBA" id="ARBA00022475"/>
    </source>
</evidence>
<evidence type="ECO:0000256" key="17">
    <source>
        <dbReference type="SAM" id="SignalP"/>
    </source>
</evidence>
<organism evidence="18">
    <name type="scientific">Rhipicephalus zambeziensis</name>
    <dbReference type="NCBI Taxonomy" id="60191"/>
    <lineage>
        <taxon>Eukaryota</taxon>
        <taxon>Metazoa</taxon>
        <taxon>Ecdysozoa</taxon>
        <taxon>Arthropoda</taxon>
        <taxon>Chelicerata</taxon>
        <taxon>Arachnida</taxon>
        <taxon>Acari</taxon>
        <taxon>Parasitiformes</taxon>
        <taxon>Ixodida</taxon>
        <taxon>Ixodoidea</taxon>
        <taxon>Ixodidae</taxon>
        <taxon>Rhipicephalinae</taxon>
        <taxon>Rhipicephalus</taxon>
        <taxon>Rhipicephalus</taxon>
    </lineage>
</organism>
<dbReference type="GO" id="GO:0003993">
    <property type="term" value="F:acid phosphatase activity"/>
    <property type="evidence" value="ECO:0007669"/>
    <property type="project" value="TreeGrafter"/>
</dbReference>
<evidence type="ECO:0000256" key="4">
    <source>
        <dbReference type="ARBA" id="ARBA00013040"/>
    </source>
</evidence>
<evidence type="ECO:0000256" key="12">
    <source>
        <dbReference type="ARBA" id="ARBA00043668"/>
    </source>
</evidence>
<evidence type="ECO:0000256" key="9">
    <source>
        <dbReference type="ARBA" id="ARBA00023136"/>
    </source>
</evidence>
<dbReference type="GO" id="GO:0005886">
    <property type="term" value="C:plasma membrane"/>
    <property type="evidence" value="ECO:0007669"/>
    <property type="project" value="UniProtKB-SubCell"/>
</dbReference>
<comment type="subcellular location">
    <subcellularLocation>
        <location evidence="1">Cell membrane</location>
    </subcellularLocation>
</comment>
<dbReference type="PANTHER" id="PTHR20963:SF8">
    <property type="entry name" value="MULTIPLE INOSITOL POLYPHOSPHATE PHOSPHATASE 1"/>
    <property type="match status" value="1"/>
</dbReference>
<evidence type="ECO:0000256" key="11">
    <source>
        <dbReference type="ARBA" id="ARBA00031642"/>
    </source>
</evidence>
<proteinExistence type="inferred from homology"/>
<dbReference type="EC" id="3.1.3.62" evidence="4"/>
<comment type="catalytic activity">
    <reaction evidence="12">
        <text>1D-myo-inositol 1,2,5,6-tetrakisphosphate + H2O = 1D-myo-inositol 1,2,6-trisphosphate + phosphate</text>
        <dbReference type="Rhea" id="RHEA:77119"/>
        <dbReference type="ChEBI" id="CHEBI:15377"/>
        <dbReference type="ChEBI" id="CHEBI:43474"/>
        <dbReference type="ChEBI" id="CHEBI:195535"/>
        <dbReference type="ChEBI" id="CHEBI:195537"/>
        <dbReference type="EC" id="3.1.3.62"/>
    </reaction>
    <physiologicalReaction direction="left-to-right" evidence="12">
        <dbReference type="Rhea" id="RHEA:77120"/>
    </physiologicalReaction>
</comment>
<reference evidence="18" key="1">
    <citation type="journal article" date="2017" name="Parasit. Vectors">
        <title>Sialotranscriptomics of Rhipicephalus zambeziensis reveals intricate expression profiles of secretory proteins and suggests tight temporal transcriptional regulation during blood-feeding.</title>
        <authorList>
            <person name="de Castro M.H."/>
            <person name="de Klerk D."/>
            <person name="Pienaar R."/>
            <person name="Rees D.J.G."/>
            <person name="Mans B.J."/>
        </authorList>
    </citation>
    <scope>NUCLEOTIDE SEQUENCE</scope>
    <source>
        <tissue evidence="18">Salivary glands</tissue>
    </source>
</reference>
<comment type="catalytic activity">
    <reaction evidence="13">
        <text>1D-myo-inositol 1,2,4,5,6-pentakisphosphate + H2O = 1D-myo-inositol 1,2,5,6-tetrakisphosphate + phosphate</text>
        <dbReference type="Rhea" id="RHEA:77115"/>
        <dbReference type="ChEBI" id="CHEBI:15377"/>
        <dbReference type="ChEBI" id="CHEBI:43474"/>
        <dbReference type="ChEBI" id="CHEBI:57798"/>
        <dbReference type="ChEBI" id="CHEBI:195535"/>
        <dbReference type="EC" id="3.1.3.62"/>
    </reaction>
    <physiologicalReaction direction="left-to-right" evidence="13">
        <dbReference type="Rhea" id="RHEA:77116"/>
    </physiologicalReaction>
</comment>
<keyword evidence="10" id="KW-0325">Glycoprotein</keyword>
<dbReference type="PIRSF" id="PIRSF000894">
    <property type="entry name" value="Acid_phosphatase"/>
    <property type="match status" value="1"/>
</dbReference>
<dbReference type="GO" id="GO:0052745">
    <property type="term" value="F:inositol phosphate phosphatase activity"/>
    <property type="evidence" value="ECO:0007669"/>
    <property type="project" value="TreeGrafter"/>
</dbReference>
<keyword evidence="7 17" id="KW-0732">Signal</keyword>
<feature type="signal peptide" evidence="17">
    <location>
        <begin position="1"/>
        <end position="25"/>
    </location>
</feature>
<evidence type="ECO:0000256" key="8">
    <source>
        <dbReference type="ARBA" id="ARBA00022801"/>
    </source>
</evidence>
<comment type="catalytic activity">
    <reaction evidence="14">
        <text>1D-myo-inositol hexakisphosphate + H2O = 1D-myo-inositol 1,2,4,5,6-pentakisphosphate + phosphate</text>
        <dbReference type="Rhea" id="RHEA:16989"/>
        <dbReference type="ChEBI" id="CHEBI:15377"/>
        <dbReference type="ChEBI" id="CHEBI:43474"/>
        <dbReference type="ChEBI" id="CHEBI:57798"/>
        <dbReference type="ChEBI" id="CHEBI:58130"/>
        <dbReference type="EC" id="3.1.3.62"/>
    </reaction>
    <physiologicalReaction direction="left-to-right" evidence="14">
        <dbReference type="Rhea" id="RHEA:16990"/>
    </physiologicalReaction>
</comment>
<dbReference type="CDD" id="cd07061">
    <property type="entry name" value="HP_HAP_like"/>
    <property type="match status" value="1"/>
</dbReference>
<feature type="disulfide bond" evidence="16">
    <location>
        <begin position="74"/>
        <end position="414"/>
    </location>
</feature>
<comment type="catalytic activity">
    <reaction evidence="15">
        <text>(2R)-2,3-bisphosphoglycerate + H2O = (2R)-2-phosphoglycerate + phosphate</text>
        <dbReference type="Rhea" id="RHEA:27381"/>
        <dbReference type="ChEBI" id="CHEBI:15377"/>
        <dbReference type="ChEBI" id="CHEBI:43474"/>
        <dbReference type="ChEBI" id="CHEBI:58248"/>
        <dbReference type="ChEBI" id="CHEBI:58289"/>
        <dbReference type="EC" id="3.1.3.80"/>
    </reaction>
    <physiologicalReaction direction="left-to-right" evidence="15">
        <dbReference type="Rhea" id="RHEA:27382"/>
    </physiologicalReaction>
</comment>
<keyword evidence="9" id="KW-0472">Membrane</keyword>
<feature type="disulfide bond" evidence="16">
    <location>
        <begin position="435"/>
        <end position="440"/>
    </location>
</feature>
<feature type="chain" id="PRO_5012149412" description="Multiple inositol polyphosphate phosphatase 1" evidence="17">
    <location>
        <begin position="26"/>
        <end position="474"/>
    </location>
</feature>
<dbReference type="InterPro" id="IPR029033">
    <property type="entry name" value="His_PPase_superfam"/>
</dbReference>
<sequence>MAIIIIIPVLSITTGLLTAMATAEATCYKPRERHGQCRHDPYRLPSVLFGTKTTYRHATGLHTKWASRARVPGCRPLLLMIFMRHTTRFPGKKDLKKFGERLPELQNMILNASRAGSGTLCRQHVNSLRKWKYNWDESMENRVTSSGIRETGEIASRFRRMFPGLLPSRFYQDEYVVRATSKNRTRDTAYAFLKAVLYRKELKKFKRERALVVDDDMLAFQSTCEDKLEKQGVNKTESQEETKFLDSAMVQEMMQAMSRRLGVNVSTDDVRLMAKMCAFEVALRGWSPFCYLFDKEDLDLLEYAEDLDDYEEDAYGNERSVALGCLLVEEMVDKIREKLRTSLTGGASFHTHLRAALYFTHAAVMKSLVAKLGLGRAAPPLRASNYCRYRTHRPWRSSRLVPFTANFALVLFQCGSSQLTVLPILNERTVWLPGCRSVFCPLEDFLRSSVVQSSRNCDPEKICSKDWNGRGRPE</sequence>
<dbReference type="EC" id="3.1.3.80" evidence="3"/>
<dbReference type="Pfam" id="PF00328">
    <property type="entry name" value="His_Phos_2"/>
    <property type="match status" value="1"/>
</dbReference>
<dbReference type="Gene3D" id="3.40.50.1240">
    <property type="entry name" value="Phosphoglycerate mutase-like"/>
    <property type="match status" value="1"/>
</dbReference>
<evidence type="ECO:0000256" key="3">
    <source>
        <dbReference type="ARBA" id="ARBA00012976"/>
    </source>
</evidence>
<comment type="similarity">
    <text evidence="2">Belongs to the histidine acid phosphatase family. MINPP1 subfamily.</text>
</comment>
<name>A0A224YP67_9ACAR</name>
<evidence type="ECO:0000256" key="10">
    <source>
        <dbReference type="ARBA" id="ARBA00023180"/>
    </source>
</evidence>